<evidence type="ECO:0000313" key="1">
    <source>
        <dbReference type="EMBL" id="SFZ98221.1"/>
    </source>
</evidence>
<reference evidence="1" key="1">
    <citation type="submission" date="2016-10" db="EMBL/GenBank/DDBJ databases">
        <authorList>
            <person name="de Groot N.N."/>
        </authorList>
    </citation>
    <scope>NUCLEOTIDE SEQUENCE</scope>
</reference>
<proteinExistence type="predicted"/>
<dbReference type="AlphaFoldDB" id="A0A1W1EDW5"/>
<sequence>MLPIEIRTEIREMIKNAVLEYLMKRYINELTECRGGLPSIEPAEDGRPVVRIIAVKKGV</sequence>
<name>A0A1W1EDW5_9ZZZZ</name>
<protein>
    <submittedName>
        <fullName evidence="1">Uncharacterized protein</fullName>
    </submittedName>
</protein>
<organism evidence="1">
    <name type="scientific">hydrothermal vent metagenome</name>
    <dbReference type="NCBI Taxonomy" id="652676"/>
    <lineage>
        <taxon>unclassified sequences</taxon>
        <taxon>metagenomes</taxon>
        <taxon>ecological metagenomes</taxon>
    </lineage>
</organism>
<accession>A0A1W1EDW5</accession>
<dbReference type="EMBL" id="FPKX01000042">
    <property type="protein sequence ID" value="SFZ98221.1"/>
    <property type="molecule type" value="Genomic_DNA"/>
</dbReference>
<gene>
    <name evidence="1" type="ORF">MNB_SV-5-1758</name>
</gene>